<evidence type="ECO:0000313" key="3">
    <source>
        <dbReference type="Proteomes" id="UP000308489"/>
    </source>
</evidence>
<keyword evidence="1" id="KW-0472">Membrane</keyword>
<evidence type="ECO:0000256" key="1">
    <source>
        <dbReference type="SAM" id="Phobius"/>
    </source>
</evidence>
<evidence type="ECO:0000313" key="2">
    <source>
        <dbReference type="EMBL" id="VTQ83114.1"/>
    </source>
</evidence>
<keyword evidence="1" id="KW-1133">Transmembrane helix</keyword>
<proteinExistence type="predicted"/>
<accession>A0A4U9QWD1</accession>
<gene>
    <name evidence="2" type="ORF">NCTC503_00291</name>
</gene>
<organism evidence="2 3">
    <name type="scientific">Hathewaya histolytica</name>
    <name type="common">Clostridium histolyticum</name>
    <dbReference type="NCBI Taxonomy" id="1498"/>
    <lineage>
        <taxon>Bacteria</taxon>
        <taxon>Bacillati</taxon>
        <taxon>Bacillota</taxon>
        <taxon>Clostridia</taxon>
        <taxon>Eubacteriales</taxon>
        <taxon>Clostridiaceae</taxon>
        <taxon>Hathewaya</taxon>
    </lineage>
</organism>
<dbReference type="KEGG" id="hhw:NCTC503_00291"/>
<sequence length="328" mass="38066">MKNKKTLIISSVCILILIGVFFSIYYYFVFRNTSIYNKTVKNYIIKINKINNDVNTYSSNGDLDITKINSELSKNVIEPLVNHKNNILKLNPPEKYKARQKYLVDGLENNIMIYKQAFTIINNANNMNLNKSLEDLKSYRDKTDSNYSLAKGEAFDIQFPPTLNTFIDTVLSFGNKSLEKQTQLKIKEAQNVQFKNSVEIAKNKLEDLLNKNSYVDNISRIREENRIFEPVLESIKKDKETLSDIFISLSEIPIPEDKNNIFSTLQSILKDYSVYLQTLNDTLESENNSENTGIFIKKSFENSYTENEKNLENIKNKFNKFKDSLKNI</sequence>
<feature type="transmembrane region" description="Helical" evidence="1">
    <location>
        <begin position="7"/>
        <end position="28"/>
    </location>
</feature>
<dbReference type="RefSeq" id="WP_138209111.1">
    <property type="nucleotide sequence ID" value="NZ_CBCRUQ010000023.1"/>
</dbReference>
<name>A0A4U9QWD1_HATHI</name>
<reference evidence="2 3" key="1">
    <citation type="submission" date="2019-05" db="EMBL/GenBank/DDBJ databases">
        <authorList>
            <consortium name="Pathogen Informatics"/>
        </authorList>
    </citation>
    <scope>NUCLEOTIDE SEQUENCE [LARGE SCALE GENOMIC DNA]</scope>
    <source>
        <strain evidence="2 3">NCTC503</strain>
    </source>
</reference>
<keyword evidence="1" id="KW-0812">Transmembrane</keyword>
<dbReference type="AlphaFoldDB" id="A0A4U9QWD1"/>
<keyword evidence="3" id="KW-1185">Reference proteome</keyword>
<protein>
    <submittedName>
        <fullName evidence="2">Uncharacterized protein</fullName>
    </submittedName>
</protein>
<dbReference type="OrthoDB" id="1938186at2"/>
<dbReference type="EMBL" id="LR590481">
    <property type="protein sequence ID" value="VTQ83114.1"/>
    <property type="molecule type" value="Genomic_DNA"/>
</dbReference>
<dbReference type="Proteomes" id="UP000308489">
    <property type="component" value="Chromosome 1"/>
</dbReference>